<dbReference type="OrthoDB" id="542946at2759"/>
<evidence type="ECO:0000313" key="3">
    <source>
        <dbReference type="Proteomes" id="UP000596742"/>
    </source>
</evidence>
<proteinExistence type="predicted"/>
<name>A0A8B6CD93_MYTGA</name>
<evidence type="ECO:0000313" key="2">
    <source>
        <dbReference type="EMBL" id="VDI02687.1"/>
    </source>
</evidence>
<gene>
    <name evidence="2" type="ORF">MGAL_10B057815</name>
</gene>
<feature type="non-terminal residue" evidence="2">
    <location>
        <position position="1"/>
    </location>
</feature>
<dbReference type="Proteomes" id="UP000596742">
    <property type="component" value="Unassembled WGS sequence"/>
</dbReference>
<sequence>MSGARYKPGSRKFPRRRESPAPSEGSVGSEGGVIPRQTYQAPEGYDTPIIRQFREYLDNTGLEQNFKDLIKLLLDRNELPYNPYPGFVNRFRQFGEKFHMEQESAEKIHHKL</sequence>
<protein>
    <submittedName>
        <fullName evidence="2">Uncharacterized protein</fullName>
    </submittedName>
</protein>
<organism evidence="2 3">
    <name type="scientific">Mytilus galloprovincialis</name>
    <name type="common">Mediterranean mussel</name>
    <dbReference type="NCBI Taxonomy" id="29158"/>
    <lineage>
        <taxon>Eukaryota</taxon>
        <taxon>Metazoa</taxon>
        <taxon>Spiralia</taxon>
        <taxon>Lophotrochozoa</taxon>
        <taxon>Mollusca</taxon>
        <taxon>Bivalvia</taxon>
        <taxon>Autobranchia</taxon>
        <taxon>Pteriomorphia</taxon>
        <taxon>Mytilida</taxon>
        <taxon>Mytiloidea</taxon>
        <taxon>Mytilidae</taxon>
        <taxon>Mytilinae</taxon>
        <taxon>Mytilus</taxon>
    </lineage>
</organism>
<accession>A0A8B6CD93</accession>
<dbReference type="AlphaFoldDB" id="A0A8B6CD93"/>
<feature type="region of interest" description="Disordered" evidence="1">
    <location>
        <begin position="1"/>
        <end position="45"/>
    </location>
</feature>
<comment type="caution">
    <text evidence="2">The sequence shown here is derived from an EMBL/GenBank/DDBJ whole genome shotgun (WGS) entry which is preliminary data.</text>
</comment>
<keyword evidence="3" id="KW-1185">Reference proteome</keyword>
<reference evidence="2" key="1">
    <citation type="submission" date="2018-11" db="EMBL/GenBank/DDBJ databases">
        <authorList>
            <person name="Alioto T."/>
            <person name="Alioto T."/>
        </authorList>
    </citation>
    <scope>NUCLEOTIDE SEQUENCE</scope>
</reference>
<evidence type="ECO:0000256" key="1">
    <source>
        <dbReference type="SAM" id="MobiDB-lite"/>
    </source>
</evidence>
<dbReference type="EMBL" id="UYJE01001507">
    <property type="protein sequence ID" value="VDI02687.1"/>
    <property type="molecule type" value="Genomic_DNA"/>
</dbReference>